<evidence type="ECO:0000256" key="4">
    <source>
        <dbReference type="ARBA" id="ARBA00022692"/>
    </source>
</evidence>
<reference evidence="11 12" key="1">
    <citation type="journal article" date="2019" name="Nat. Ecol. Evol.">
        <title>Megaphylogeny resolves global patterns of mushroom evolution.</title>
        <authorList>
            <person name="Varga T."/>
            <person name="Krizsan K."/>
            <person name="Foldi C."/>
            <person name="Dima B."/>
            <person name="Sanchez-Garcia M."/>
            <person name="Sanchez-Ramirez S."/>
            <person name="Szollosi G.J."/>
            <person name="Szarkandi J.G."/>
            <person name="Papp V."/>
            <person name="Albert L."/>
            <person name="Andreopoulos W."/>
            <person name="Angelini C."/>
            <person name="Antonin V."/>
            <person name="Barry K.W."/>
            <person name="Bougher N.L."/>
            <person name="Buchanan P."/>
            <person name="Buyck B."/>
            <person name="Bense V."/>
            <person name="Catcheside P."/>
            <person name="Chovatia M."/>
            <person name="Cooper J."/>
            <person name="Damon W."/>
            <person name="Desjardin D."/>
            <person name="Finy P."/>
            <person name="Geml J."/>
            <person name="Haridas S."/>
            <person name="Hughes K."/>
            <person name="Justo A."/>
            <person name="Karasinski D."/>
            <person name="Kautmanova I."/>
            <person name="Kiss B."/>
            <person name="Kocsube S."/>
            <person name="Kotiranta H."/>
            <person name="LaButti K.M."/>
            <person name="Lechner B.E."/>
            <person name="Liimatainen K."/>
            <person name="Lipzen A."/>
            <person name="Lukacs Z."/>
            <person name="Mihaltcheva S."/>
            <person name="Morgado L.N."/>
            <person name="Niskanen T."/>
            <person name="Noordeloos M.E."/>
            <person name="Ohm R.A."/>
            <person name="Ortiz-Santana B."/>
            <person name="Ovrebo C."/>
            <person name="Racz N."/>
            <person name="Riley R."/>
            <person name="Savchenko A."/>
            <person name="Shiryaev A."/>
            <person name="Soop K."/>
            <person name="Spirin V."/>
            <person name="Szebenyi C."/>
            <person name="Tomsovsky M."/>
            <person name="Tulloss R.E."/>
            <person name="Uehling J."/>
            <person name="Grigoriev I.V."/>
            <person name="Vagvolgyi C."/>
            <person name="Papp T."/>
            <person name="Martin F.M."/>
            <person name="Miettinen O."/>
            <person name="Hibbett D.S."/>
            <person name="Nagy L.G."/>
        </authorList>
    </citation>
    <scope>NUCLEOTIDE SEQUENCE [LARGE SCALE GENOMIC DNA]</scope>
    <source>
        <strain evidence="11 12">CBS 166.37</strain>
    </source>
</reference>
<comment type="subcellular location">
    <subcellularLocation>
        <location evidence="1">Membrane</location>
        <topology evidence="1">Multi-pass membrane protein</topology>
    </subcellularLocation>
</comment>
<sequence length="875" mass="98539">MPPLGTSAFSLNPSWPRYAGIAATILAILIGLPRYFLFDSSDPIHCNALVSKGTWLDPAHKNWQPDGCMLHSYTLNEGATCLRSREVKFIGDSVTRKLFFQFAHMLDPALPTIPQDDTQKHADHSLQTKFDTQLSFTWDPFLNSSATQEVLTPKFSVTRSVAKPPALLIVGSGLWYLRYSNASGGIPAWEANMERVLNILTQSPTRIADSVVILPVEQVVASKLSPERADSMHPWDVDAMNSDLFHRIHPPTNDRSGISLVRKSPTTPVVLPLAFNQMLDALETDDGLHFSDSVIKTQASILLNLRCNDILPQRFPLDKTCCNRYPWPSFLQSALIFALVAWGPYVCYRTYKSSPRIGKHFVIGEKELPALITSTAVALIFLADRTGFWLKEQKQFNGWSFGILSLISLAIGLMTVKRVDKDLGFLNRDQTDEWKGWMQIAILIYHYLGASKISGIYNPIRVLVACYLFMTGYGHTTFYLRKADFGFLRIAQVMVRLNLLTVLLAYTMDTDYISYYFAPLVSMWFLIIYGTLAVGSQYNDRVMFVLAKIALSAAAMTWFMWQSWPLELLFTALSRVCAIHWSAREWSFRVNLDLWIVYVGMLASVAVIKAREFRLTEQLYWPVTVKGSAGASIFALLWFFAFELYQESKFTYNLWHPYISFIPVLAFVVLRNSTAILRSASSRAFAFIGKCSLETFIIQYHFWLAGDTKGVLLVIPGTQWRPINMILTTIMFIYLSDRVAYATGEITSRICGGTSKGLPLPNTVSTHSTAASSSRNEADIHSDAHSQEVTIPLIPSAMEDIRKDEDGNRLPPEPDTPGRPRRWVDRLADGEPSVRLPGFKVLYGASGWEMGVNSKLAVAAGIMWTMNLLWRYPEV</sequence>
<evidence type="ECO:0000256" key="3">
    <source>
        <dbReference type="ARBA" id="ARBA00022679"/>
    </source>
</evidence>
<protein>
    <submittedName>
        <fullName evidence="11">O-acetyltransferase</fullName>
    </submittedName>
</protein>
<dbReference type="InterPro" id="IPR012419">
    <property type="entry name" value="Cas1_AcylTrans_dom"/>
</dbReference>
<dbReference type="GO" id="GO:0005794">
    <property type="term" value="C:Golgi apparatus"/>
    <property type="evidence" value="ECO:0007669"/>
    <property type="project" value="UniProtKB-ARBA"/>
</dbReference>
<dbReference type="PANTHER" id="PTHR13533:SF1">
    <property type="entry name" value="N-ACETYLNEURAMINATE 9-O-ACETYLTRANSFERASE"/>
    <property type="match status" value="1"/>
</dbReference>
<feature type="transmembrane region" description="Helical" evidence="9">
    <location>
        <begin position="460"/>
        <end position="480"/>
    </location>
</feature>
<feature type="region of interest" description="Disordered" evidence="8">
    <location>
        <begin position="802"/>
        <end position="823"/>
    </location>
</feature>
<feature type="domain" description="Cas1p 10 TM acyl transferase" evidence="10">
    <location>
        <begin position="316"/>
        <end position="755"/>
    </location>
</feature>
<dbReference type="Pfam" id="PF07779">
    <property type="entry name" value="Cas1_AcylT"/>
    <property type="match status" value="1"/>
</dbReference>
<evidence type="ECO:0000256" key="6">
    <source>
        <dbReference type="ARBA" id="ARBA00023136"/>
    </source>
</evidence>
<feature type="transmembrane region" description="Helical" evidence="9">
    <location>
        <begin position="654"/>
        <end position="672"/>
    </location>
</feature>
<feature type="region of interest" description="Disordered" evidence="8">
    <location>
        <begin position="761"/>
        <end position="783"/>
    </location>
</feature>
<keyword evidence="3 11" id="KW-0808">Transferase</keyword>
<evidence type="ECO:0000256" key="2">
    <source>
        <dbReference type="ARBA" id="ARBA00010666"/>
    </source>
</evidence>
<evidence type="ECO:0000256" key="1">
    <source>
        <dbReference type="ARBA" id="ARBA00004141"/>
    </source>
</evidence>
<dbReference type="GO" id="GO:0005975">
    <property type="term" value="P:carbohydrate metabolic process"/>
    <property type="evidence" value="ECO:0007669"/>
    <property type="project" value="UniProtKB-ARBA"/>
</dbReference>
<feature type="transmembrane region" description="Helical" evidence="9">
    <location>
        <begin position="723"/>
        <end position="741"/>
    </location>
</feature>
<feature type="transmembrane region" description="Helical" evidence="9">
    <location>
        <begin position="368"/>
        <end position="390"/>
    </location>
</feature>
<name>A0A5C3MBP7_9AGAR</name>
<feature type="transmembrane region" description="Helical" evidence="9">
    <location>
        <begin position="513"/>
        <end position="535"/>
    </location>
</feature>
<evidence type="ECO:0000313" key="11">
    <source>
        <dbReference type="EMBL" id="TFK41248.1"/>
    </source>
</evidence>
<organism evidence="11 12">
    <name type="scientific">Crucibulum laeve</name>
    <dbReference type="NCBI Taxonomy" id="68775"/>
    <lineage>
        <taxon>Eukaryota</taxon>
        <taxon>Fungi</taxon>
        <taxon>Dikarya</taxon>
        <taxon>Basidiomycota</taxon>
        <taxon>Agaricomycotina</taxon>
        <taxon>Agaricomycetes</taxon>
        <taxon>Agaricomycetidae</taxon>
        <taxon>Agaricales</taxon>
        <taxon>Agaricineae</taxon>
        <taxon>Nidulariaceae</taxon>
        <taxon>Crucibulum</taxon>
    </lineage>
</organism>
<dbReference type="GO" id="GO:0016740">
    <property type="term" value="F:transferase activity"/>
    <property type="evidence" value="ECO:0007669"/>
    <property type="project" value="UniProtKB-KW"/>
</dbReference>
<evidence type="ECO:0000256" key="5">
    <source>
        <dbReference type="ARBA" id="ARBA00022989"/>
    </source>
</evidence>
<feature type="transmembrane region" description="Helical" evidence="9">
    <location>
        <begin position="620"/>
        <end position="642"/>
    </location>
</feature>
<feature type="transmembrane region" description="Helical" evidence="9">
    <location>
        <begin position="487"/>
        <end position="507"/>
    </location>
</feature>
<dbReference type="GO" id="GO:0016020">
    <property type="term" value="C:membrane"/>
    <property type="evidence" value="ECO:0007669"/>
    <property type="project" value="UniProtKB-SubCell"/>
</dbReference>
<evidence type="ECO:0000259" key="10">
    <source>
        <dbReference type="Pfam" id="PF07779"/>
    </source>
</evidence>
<dbReference type="OrthoDB" id="1932925at2759"/>
<dbReference type="EMBL" id="ML213595">
    <property type="protein sequence ID" value="TFK41248.1"/>
    <property type="molecule type" value="Genomic_DNA"/>
</dbReference>
<gene>
    <name evidence="11" type="ORF">BDQ12DRAFT_679146</name>
</gene>
<dbReference type="AlphaFoldDB" id="A0A5C3MBP7"/>
<keyword evidence="5 9" id="KW-1133">Transmembrane helix</keyword>
<feature type="transmembrane region" description="Helical" evidence="9">
    <location>
        <begin position="18"/>
        <end position="37"/>
    </location>
</feature>
<keyword evidence="12" id="KW-1185">Reference proteome</keyword>
<feature type="compositionally biased region" description="Low complexity" evidence="8">
    <location>
        <begin position="765"/>
        <end position="774"/>
    </location>
</feature>
<feature type="transmembrane region" description="Helical" evidence="9">
    <location>
        <begin position="396"/>
        <end position="416"/>
    </location>
</feature>
<evidence type="ECO:0000256" key="9">
    <source>
        <dbReference type="SAM" id="Phobius"/>
    </source>
</evidence>
<keyword evidence="6 9" id="KW-0472">Membrane</keyword>
<dbReference type="Proteomes" id="UP000308652">
    <property type="component" value="Unassembled WGS sequence"/>
</dbReference>
<feature type="transmembrane region" description="Helical" evidence="9">
    <location>
        <begin position="684"/>
        <end position="703"/>
    </location>
</feature>
<evidence type="ECO:0000256" key="7">
    <source>
        <dbReference type="ARBA" id="ARBA00023180"/>
    </source>
</evidence>
<accession>A0A5C3MBP7</accession>
<feature type="transmembrane region" description="Helical" evidence="9">
    <location>
        <begin position="590"/>
        <end position="608"/>
    </location>
</feature>
<evidence type="ECO:0000256" key="8">
    <source>
        <dbReference type="SAM" id="MobiDB-lite"/>
    </source>
</evidence>
<evidence type="ECO:0000313" key="12">
    <source>
        <dbReference type="Proteomes" id="UP000308652"/>
    </source>
</evidence>
<keyword evidence="4 9" id="KW-0812">Transmembrane</keyword>
<feature type="transmembrane region" description="Helical" evidence="9">
    <location>
        <begin position="542"/>
        <end position="561"/>
    </location>
</feature>
<comment type="similarity">
    <text evidence="2">Belongs to the PC-esterase family. CASD1 subfamily.</text>
</comment>
<proteinExistence type="inferred from homology"/>
<dbReference type="PANTHER" id="PTHR13533">
    <property type="entry name" value="N-ACETYLNEURAMINATE 9-O-ACETYLTRANSFERASE"/>
    <property type="match status" value="1"/>
</dbReference>
<dbReference type="STRING" id="68775.A0A5C3MBP7"/>
<keyword evidence="7" id="KW-0325">Glycoprotein</keyword>
<feature type="transmembrane region" description="Helical" evidence="9">
    <location>
        <begin position="330"/>
        <end position="348"/>
    </location>
</feature>